<comment type="subcellular location">
    <subcellularLocation>
        <location evidence="2">Cytoplasm</location>
    </subcellularLocation>
</comment>
<evidence type="ECO:0000259" key="3">
    <source>
        <dbReference type="Pfam" id="PF00582"/>
    </source>
</evidence>
<evidence type="ECO:0000256" key="1">
    <source>
        <dbReference type="ARBA" id="ARBA00008791"/>
    </source>
</evidence>
<gene>
    <name evidence="4" type="ORF">DEX24_06030</name>
</gene>
<dbReference type="InterPro" id="IPR006015">
    <property type="entry name" value="Universal_stress_UspA"/>
</dbReference>
<organism evidence="4 5">
    <name type="scientific">Kurthia sibirica</name>
    <dbReference type="NCBI Taxonomy" id="202750"/>
    <lineage>
        <taxon>Bacteria</taxon>
        <taxon>Bacillati</taxon>
        <taxon>Bacillota</taxon>
        <taxon>Bacilli</taxon>
        <taxon>Bacillales</taxon>
        <taxon>Caryophanaceae</taxon>
        <taxon>Kurthia</taxon>
    </lineage>
</organism>
<dbReference type="Pfam" id="PF00582">
    <property type="entry name" value="Usp"/>
    <property type="match status" value="1"/>
</dbReference>
<feature type="domain" description="UspA" evidence="3">
    <location>
        <begin position="4"/>
        <end position="143"/>
    </location>
</feature>
<sequence length="144" mass="15758">MSVYENIIVAIDGSKNAELALERAIQTAKLNKASLHIVSIIDTRSWVNIESHNAKKLEKDSELFASSLMESYNEAELAGIENINIIVESGSPRTIITQEISRRVNADLIICGASGTTPSERLFLGSVSENIVRTAECDVLVVRK</sequence>
<dbReference type="PIRSF" id="PIRSF006276">
    <property type="entry name" value="UspA"/>
    <property type="match status" value="1"/>
</dbReference>
<dbReference type="OrthoDB" id="9789668at2"/>
<dbReference type="PANTHER" id="PTHR46268">
    <property type="entry name" value="STRESS RESPONSE PROTEIN NHAX"/>
    <property type="match status" value="1"/>
</dbReference>
<name>A0A2U3AMK3_9BACL</name>
<evidence type="ECO:0000313" key="4">
    <source>
        <dbReference type="EMBL" id="PWI25758.1"/>
    </source>
</evidence>
<dbReference type="PRINTS" id="PR01438">
    <property type="entry name" value="UNVRSLSTRESS"/>
</dbReference>
<keyword evidence="5" id="KW-1185">Reference proteome</keyword>
<dbReference type="InterPro" id="IPR014729">
    <property type="entry name" value="Rossmann-like_a/b/a_fold"/>
</dbReference>
<dbReference type="SUPFAM" id="SSF52402">
    <property type="entry name" value="Adenine nucleotide alpha hydrolases-like"/>
    <property type="match status" value="1"/>
</dbReference>
<reference evidence="4 5" key="1">
    <citation type="submission" date="2018-05" db="EMBL/GenBank/DDBJ databases">
        <title>Kurthia sibirica genome sequence.</title>
        <authorList>
            <person name="Maclea K.S."/>
            <person name="Goen A.E."/>
        </authorList>
    </citation>
    <scope>NUCLEOTIDE SEQUENCE [LARGE SCALE GENOMIC DNA]</scope>
    <source>
        <strain evidence="4 5">ATCC 49154</strain>
    </source>
</reference>
<evidence type="ECO:0000313" key="5">
    <source>
        <dbReference type="Proteomes" id="UP000245938"/>
    </source>
</evidence>
<comment type="caution">
    <text evidence="4">The sequence shown here is derived from an EMBL/GenBank/DDBJ whole genome shotgun (WGS) entry which is preliminary data.</text>
</comment>
<proteinExistence type="inferred from homology"/>
<dbReference type="Proteomes" id="UP000245938">
    <property type="component" value="Unassembled WGS sequence"/>
</dbReference>
<comment type="similarity">
    <text evidence="1 2">Belongs to the universal stress protein A family.</text>
</comment>
<dbReference type="Gene3D" id="3.40.50.620">
    <property type="entry name" value="HUPs"/>
    <property type="match status" value="1"/>
</dbReference>
<dbReference type="CDD" id="cd00293">
    <property type="entry name" value="USP-like"/>
    <property type="match status" value="1"/>
</dbReference>
<dbReference type="RefSeq" id="WP_109305516.1">
    <property type="nucleotide sequence ID" value="NZ_BJUF01000083.1"/>
</dbReference>
<accession>A0A2U3AMK3</accession>
<dbReference type="PANTHER" id="PTHR46268:SF6">
    <property type="entry name" value="UNIVERSAL STRESS PROTEIN UP12"/>
    <property type="match status" value="1"/>
</dbReference>
<dbReference type="AlphaFoldDB" id="A0A2U3AMK3"/>
<evidence type="ECO:0000256" key="2">
    <source>
        <dbReference type="PIRNR" id="PIRNR006276"/>
    </source>
</evidence>
<dbReference type="EMBL" id="QFVR01000006">
    <property type="protein sequence ID" value="PWI25758.1"/>
    <property type="molecule type" value="Genomic_DNA"/>
</dbReference>
<dbReference type="InterPro" id="IPR006016">
    <property type="entry name" value="UspA"/>
</dbReference>
<keyword evidence="2" id="KW-0963">Cytoplasm</keyword>
<dbReference type="GO" id="GO:0005737">
    <property type="term" value="C:cytoplasm"/>
    <property type="evidence" value="ECO:0007669"/>
    <property type="project" value="UniProtKB-SubCell"/>
</dbReference>
<protein>
    <recommendedName>
        <fullName evidence="2">Universal stress protein</fullName>
    </recommendedName>
</protein>